<dbReference type="Pfam" id="PF00512">
    <property type="entry name" value="HisKA"/>
    <property type="match status" value="1"/>
</dbReference>
<dbReference type="InterPro" id="IPR050351">
    <property type="entry name" value="BphY/WalK/GraS-like"/>
</dbReference>
<accession>A0ABR6GWS6</accession>
<dbReference type="Gene3D" id="3.30.565.10">
    <property type="entry name" value="Histidine kinase-like ATPase, C-terminal domain"/>
    <property type="match status" value="1"/>
</dbReference>
<dbReference type="PANTHER" id="PTHR42878:SF15">
    <property type="entry name" value="BACTERIOPHYTOCHROME"/>
    <property type="match status" value="1"/>
</dbReference>
<dbReference type="PROSITE" id="PS50109">
    <property type="entry name" value="HIS_KIN"/>
    <property type="match status" value="1"/>
</dbReference>
<dbReference type="SUPFAM" id="SSF47384">
    <property type="entry name" value="Homodimeric domain of signal transducing histidine kinase"/>
    <property type="match status" value="1"/>
</dbReference>
<dbReference type="PANTHER" id="PTHR42878">
    <property type="entry name" value="TWO-COMPONENT HISTIDINE KINASE"/>
    <property type="match status" value="1"/>
</dbReference>
<comment type="caution">
    <text evidence="8">The sequence shown here is derived from an EMBL/GenBank/DDBJ whole genome shotgun (WGS) entry which is preliminary data.</text>
</comment>
<feature type="transmembrane region" description="Helical" evidence="6">
    <location>
        <begin position="43"/>
        <end position="63"/>
    </location>
</feature>
<keyword evidence="5 8" id="KW-0418">Kinase</keyword>
<dbReference type="Gene3D" id="1.10.287.130">
    <property type="match status" value="1"/>
</dbReference>
<keyword evidence="4" id="KW-0808">Transferase</keyword>
<dbReference type="PRINTS" id="PR00344">
    <property type="entry name" value="BCTRLSENSOR"/>
</dbReference>
<reference evidence="8 9" key="1">
    <citation type="submission" date="2020-08" db="EMBL/GenBank/DDBJ databases">
        <title>Genomic Encyclopedia of Type Strains, Phase III (KMG-III): the genomes of soil and plant-associated and newly described type strains.</title>
        <authorList>
            <person name="Whitman W."/>
        </authorList>
    </citation>
    <scope>NUCLEOTIDE SEQUENCE [LARGE SCALE GENOMIC DNA]</scope>
    <source>
        <strain evidence="8 9">CECT 7247</strain>
    </source>
</reference>
<dbReference type="InterPro" id="IPR003661">
    <property type="entry name" value="HisK_dim/P_dom"/>
</dbReference>
<dbReference type="RefSeq" id="WP_184295268.1">
    <property type="nucleotide sequence ID" value="NZ_JACHXO010000008.1"/>
</dbReference>
<comment type="catalytic activity">
    <reaction evidence="1">
        <text>ATP + protein L-histidine = ADP + protein N-phospho-L-histidine.</text>
        <dbReference type="EC" id="2.7.13.3"/>
    </reaction>
</comment>
<dbReference type="InterPro" id="IPR003594">
    <property type="entry name" value="HATPase_dom"/>
</dbReference>
<dbReference type="InterPro" id="IPR036097">
    <property type="entry name" value="HisK_dim/P_sf"/>
</dbReference>
<dbReference type="InterPro" id="IPR036890">
    <property type="entry name" value="HATPase_C_sf"/>
</dbReference>
<evidence type="ECO:0000313" key="8">
    <source>
        <dbReference type="EMBL" id="MBB3196560.1"/>
    </source>
</evidence>
<evidence type="ECO:0000256" key="6">
    <source>
        <dbReference type="SAM" id="Phobius"/>
    </source>
</evidence>
<gene>
    <name evidence="8" type="ORF">FHS28_003982</name>
</gene>
<evidence type="ECO:0000256" key="2">
    <source>
        <dbReference type="ARBA" id="ARBA00012438"/>
    </source>
</evidence>
<dbReference type="InterPro" id="IPR005467">
    <property type="entry name" value="His_kinase_dom"/>
</dbReference>
<evidence type="ECO:0000259" key="7">
    <source>
        <dbReference type="PROSITE" id="PS50109"/>
    </source>
</evidence>
<evidence type="ECO:0000313" key="9">
    <source>
        <dbReference type="Proteomes" id="UP000574369"/>
    </source>
</evidence>
<dbReference type="SUPFAM" id="SSF55874">
    <property type="entry name" value="ATPase domain of HSP90 chaperone/DNA topoisomerase II/histidine kinase"/>
    <property type="match status" value="1"/>
</dbReference>
<keyword evidence="9" id="KW-1185">Reference proteome</keyword>
<keyword evidence="6" id="KW-0812">Transmembrane</keyword>
<name>A0ABR6GWS6_9BURK</name>
<keyword evidence="6" id="KW-1133">Transmembrane helix</keyword>
<feature type="domain" description="Histidine kinase" evidence="7">
    <location>
        <begin position="366"/>
        <end position="579"/>
    </location>
</feature>
<dbReference type="Proteomes" id="UP000574369">
    <property type="component" value="Unassembled WGS sequence"/>
</dbReference>
<dbReference type="InterPro" id="IPR004358">
    <property type="entry name" value="Sig_transdc_His_kin-like_C"/>
</dbReference>
<evidence type="ECO:0000256" key="3">
    <source>
        <dbReference type="ARBA" id="ARBA00022553"/>
    </source>
</evidence>
<protein>
    <recommendedName>
        <fullName evidence="2">histidine kinase</fullName>
        <ecNumber evidence="2">2.7.13.3</ecNumber>
    </recommendedName>
</protein>
<dbReference type="EC" id="2.7.13.3" evidence="2"/>
<dbReference type="EMBL" id="JACHXO010000008">
    <property type="protein sequence ID" value="MBB3196560.1"/>
    <property type="molecule type" value="Genomic_DNA"/>
</dbReference>
<dbReference type="CDD" id="cd00082">
    <property type="entry name" value="HisKA"/>
    <property type="match status" value="1"/>
</dbReference>
<evidence type="ECO:0000256" key="1">
    <source>
        <dbReference type="ARBA" id="ARBA00000085"/>
    </source>
</evidence>
<sequence>MTRLGEAVVRRRPWKGAALALGLAALALVLLVALNLEQAGPGLVLTALVAGAVLMMFVAAVSWHMAVRLARAQFGELLRESRQQSHLLSQLIPDWQWQTDAAHHLVRWQAPQGAPSSSWVGGPLHGAVTQTLWERFEAADADLDLATALAAGQSFQGWRVRDAQGRCWELRGQAVMDATGHFNGYLGTARLEAPDSTTDDAGAGDAAGSGRVAAKGGMAASVVPVGTGVASLAGGAPLPLLTTDWLHALPGPAWLLSDGTHGGSTRLIDFNDAAAQMMGGAVEVKGQLWRACEEHLPDELRQALAEPDLQSGSACGAWWLCLTPVPQGQGQLLSLWPQGAVDTVPAALALRAAEQARADQASFSYTVSHDLRAPLRVVEGFTRILKEDYGRLLDRAGNDHLDRVLSAAGRMHSMIDALLALSQLSSQTLRQETVDLSLLASMVLEELRRSAPERQVETFVQPGQRVIGDPTLLRMVLENLLGNAWKYSSRQAAASIRFESMTRDGEQVFVISDNGAGFDMRFADRLFGVFQRLHSASEFQGTGVGLASARRIVRRHGGDIWAESEIGQGARFYFSLPMA</sequence>
<keyword evidence="3" id="KW-0597">Phosphoprotein</keyword>
<dbReference type="Pfam" id="PF02518">
    <property type="entry name" value="HATPase_c"/>
    <property type="match status" value="1"/>
</dbReference>
<dbReference type="SMART" id="SM00387">
    <property type="entry name" value="HATPase_c"/>
    <property type="match status" value="1"/>
</dbReference>
<evidence type="ECO:0000256" key="5">
    <source>
        <dbReference type="ARBA" id="ARBA00022777"/>
    </source>
</evidence>
<organism evidence="8 9">
    <name type="scientific">Roseateles terrae</name>
    <dbReference type="NCBI Taxonomy" id="431060"/>
    <lineage>
        <taxon>Bacteria</taxon>
        <taxon>Pseudomonadati</taxon>
        <taxon>Pseudomonadota</taxon>
        <taxon>Betaproteobacteria</taxon>
        <taxon>Burkholderiales</taxon>
        <taxon>Sphaerotilaceae</taxon>
        <taxon>Roseateles</taxon>
    </lineage>
</organism>
<dbReference type="GO" id="GO:0016301">
    <property type="term" value="F:kinase activity"/>
    <property type="evidence" value="ECO:0007669"/>
    <property type="project" value="UniProtKB-KW"/>
</dbReference>
<dbReference type="SMART" id="SM00388">
    <property type="entry name" value="HisKA"/>
    <property type="match status" value="1"/>
</dbReference>
<proteinExistence type="predicted"/>
<evidence type="ECO:0000256" key="4">
    <source>
        <dbReference type="ARBA" id="ARBA00022679"/>
    </source>
</evidence>
<keyword evidence="6" id="KW-0472">Membrane</keyword>